<dbReference type="Pfam" id="PF02190">
    <property type="entry name" value="LON_substr_bdg"/>
    <property type="match status" value="1"/>
</dbReference>
<dbReference type="Gene3D" id="2.30.130.40">
    <property type="entry name" value="LON domain-like"/>
    <property type="match status" value="1"/>
</dbReference>
<dbReference type="AlphaFoldDB" id="A0A8J3HNX7"/>
<dbReference type="CDD" id="cd19500">
    <property type="entry name" value="RecA-like_Lon"/>
    <property type="match status" value="1"/>
</dbReference>
<dbReference type="GO" id="GO:0005524">
    <property type="term" value="F:ATP binding"/>
    <property type="evidence" value="ECO:0007669"/>
    <property type="project" value="UniProtKB-UniRule"/>
</dbReference>
<dbReference type="GO" id="GO:0006515">
    <property type="term" value="P:protein quality control for misfolded or incompletely synthesized proteins"/>
    <property type="evidence" value="ECO:0007669"/>
    <property type="project" value="UniProtKB-UniRule"/>
</dbReference>
<evidence type="ECO:0000256" key="2">
    <source>
        <dbReference type="ARBA" id="ARBA00022490"/>
    </source>
</evidence>
<dbReference type="PRINTS" id="PR00830">
    <property type="entry name" value="ENDOLAPTASE"/>
</dbReference>
<dbReference type="PROSITE" id="PS01046">
    <property type="entry name" value="LON_SER"/>
    <property type="match status" value="1"/>
</dbReference>
<feature type="coiled-coil region" evidence="16">
    <location>
        <begin position="212"/>
        <end position="263"/>
    </location>
</feature>
<keyword evidence="8 10" id="KW-0346">Stress response</keyword>
<evidence type="ECO:0000313" key="20">
    <source>
        <dbReference type="Proteomes" id="UP000637906"/>
    </source>
</evidence>
<dbReference type="SUPFAM" id="SSF54211">
    <property type="entry name" value="Ribosomal protein S5 domain 2-like"/>
    <property type="match status" value="1"/>
</dbReference>
<dbReference type="InterPro" id="IPR046336">
    <property type="entry name" value="Lon_prtase_N_sf"/>
</dbReference>
<dbReference type="GO" id="GO:0005737">
    <property type="term" value="C:cytoplasm"/>
    <property type="evidence" value="ECO:0007669"/>
    <property type="project" value="UniProtKB-SubCell"/>
</dbReference>
<comment type="induction">
    <text evidence="10">By heat shock.</text>
</comment>
<dbReference type="EC" id="3.4.21.53" evidence="10 11"/>
<comment type="caution">
    <text evidence="19">The sequence shown here is derived from an EMBL/GenBank/DDBJ whole genome shotgun (WGS) entry which is preliminary data.</text>
</comment>
<keyword evidence="2 10" id="KW-0963">Cytoplasm</keyword>
<keyword evidence="3 10" id="KW-0645">Protease</keyword>
<dbReference type="Gene3D" id="3.30.230.10">
    <property type="match status" value="1"/>
</dbReference>
<dbReference type="GO" id="GO:0004252">
    <property type="term" value="F:serine-type endopeptidase activity"/>
    <property type="evidence" value="ECO:0007669"/>
    <property type="project" value="UniProtKB-UniRule"/>
</dbReference>
<keyword evidence="4 10" id="KW-0547">Nucleotide-binding</keyword>
<keyword evidence="5 10" id="KW-0378">Hydrolase</keyword>
<dbReference type="PROSITE" id="PS51787">
    <property type="entry name" value="LON_N"/>
    <property type="match status" value="1"/>
</dbReference>
<comment type="catalytic activity">
    <reaction evidence="9 10 11 14">
        <text>Hydrolysis of proteins in presence of ATP.</text>
        <dbReference type="EC" id="3.4.21.53"/>
    </reaction>
</comment>
<evidence type="ECO:0000256" key="1">
    <source>
        <dbReference type="ARBA" id="ARBA00004496"/>
    </source>
</evidence>
<dbReference type="GO" id="GO:0004176">
    <property type="term" value="F:ATP-dependent peptidase activity"/>
    <property type="evidence" value="ECO:0007669"/>
    <property type="project" value="UniProtKB-UniRule"/>
</dbReference>
<evidence type="ECO:0000256" key="14">
    <source>
        <dbReference type="PROSITE-ProRule" id="PRU01122"/>
    </source>
</evidence>
<gene>
    <name evidence="10 19" type="primary">lon</name>
    <name evidence="19" type="ORF">sL5_03420</name>
</gene>
<dbReference type="FunFam" id="3.40.50.300:FF:000021">
    <property type="entry name" value="Lon protease homolog"/>
    <property type="match status" value="1"/>
</dbReference>
<dbReference type="HAMAP" id="MF_01973">
    <property type="entry name" value="lon_bact"/>
    <property type="match status" value="1"/>
</dbReference>
<dbReference type="Gene3D" id="1.20.58.1480">
    <property type="match status" value="1"/>
</dbReference>
<comment type="similarity">
    <text evidence="10 11 14 15">Belongs to the peptidase S16 family.</text>
</comment>
<dbReference type="Gene3D" id="1.10.8.60">
    <property type="match status" value="1"/>
</dbReference>
<keyword evidence="20" id="KW-1185">Reference proteome</keyword>
<feature type="active site" evidence="10 12">
    <location>
        <position position="727"/>
    </location>
</feature>
<evidence type="ECO:0000256" key="4">
    <source>
        <dbReference type="ARBA" id="ARBA00022741"/>
    </source>
</evidence>
<dbReference type="SUPFAM" id="SSF88697">
    <property type="entry name" value="PUA domain-like"/>
    <property type="match status" value="1"/>
</dbReference>
<dbReference type="PIRSF" id="PIRSF001174">
    <property type="entry name" value="Lon_proteas"/>
    <property type="match status" value="1"/>
</dbReference>
<dbReference type="InterPro" id="IPR003111">
    <property type="entry name" value="Lon_prtase_N"/>
</dbReference>
<dbReference type="EMBL" id="BNGU01000009">
    <property type="protein sequence ID" value="GHM59349.1"/>
    <property type="molecule type" value="Genomic_DNA"/>
</dbReference>
<dbReference type="SMART" id="SM00382">
    <property type="entry name" value="AAA"/>
    <property type="match status" value="1"/>
</dbReference>
<dbReference type="Proteomes" id="UP000637906">
    <property type="component" value="Unassembled WGS sequence"/>
</dbReference>
<feature type="domain" description="Lon proteolytic" evidence="17">
    <location>
        <begin position="597"/>
        <end position="778"/>
    </location>
</feature>
<dbReference type="PROSITE" id="PS51786">
    <property type="entry name" value="LON_PROTEOLYTIC"/>
    <property type="match status" value="1"/>
</dbReference>
<evidence type="ECO:0000256" key="15">
    <source>
        <dbReference type="RuleBase" id="RU000591"/>
    </source>
</evidence>
<dbReference type="InterPro" id="IPR027543">
    <property type="entry name" value="Lon_bac"/>
</dbReference>
<protein>
    <recommendedName>
        <fullName evidence="10 11">Lon protease</fullName>
        <ecNumber evidence="10 11">3.4.21.53</ecNumber>
    </recommendedName>
    <alternativeName>
        <fullName evidence="10">ATP-dependent protease La</fullName>
    </alternativeName>
</protein>
<dbReference type="InterPro" id="IPR054594">
    <property type="entry name" value="Lon_lid"/>
</dbReference>
<comment type="subcellular location">
    <subcellularLocation>
        <location evidence="1 10 11">Cytoplasm</location>
    </subcellularLocation>
</comment>
<dbReference type="InterPro" id="IPR003959">
    <property type="entry name" value="ATPase_AAA_core"/>
</dbReference>
<organism evidence="19 20">
    <name type="scientific">Candidatus Mesenet longicola</name>
    <dbReference type="NCBI Taxonomy" id="1892558"/>
    <lineage>
        <taxon>Bacteria</taxon>
        <taxon>Pseudomonadati</taxon>
        <taxon>Pseudomonadota</taxon>
        <taxon>Alphaproteobacteria</taxon>
        <taxon>Rickettsiales</taxon>
        <taxon>Anaplasmataceae</taxon>
        <taxon>Candidatus Mesenet</taxon>
    </lineage>
</organism>
<evidence type="ECO:0000256" key="13">
    <source>
        <dbReference type="PIRSR" id="PIRSR001174-2"/>
    </source>
</evidence>
<dbReference type="InterPro" id="IPR003593">
    <property type="entry name" value="AAA+_ATPase"/>
</dbReference>
<dbReference type="Pfam" id="PF22667">
    <property type="entry name" value="Lon_lid"/>
    <property type="match status" value="1"/>
</dbReference>
<dbReference type="Pfam" id="PF05362">
    <property type="entry name" value="Lon_C"/>
    <property type="match status" value="1"/>
</dbReference>
<comment type="subunit">
    <text evidence="10 11">Homohexamer. Organized in a ring with a central cavity.</text>
</comment>
<feature type="active site" evidence="10 12">
    <location>
        <position position="684"/>
    </location>
</feature>
<dbReference type="Gene3D" id="3.40.50.300">
    <property type="entry name" value="P-loop containing nucleotide triphosphate hydrolases"/>
    <property type="match status" value="1"/>
</dbReference>
<evidence type="ECO:0000256" key="6">
    <source>
        <dbReference type="ARBA" id="ARBA00022825"/>
    </source>
</evidence>
<dbReference type="InterPro" id="IPR027065">
    <property type="entry name" value="Lon_Prtase"/>
</dbReference>
<dbReference type="GO" id="GO:0043565">
    <property type="term" value="F:sequence-specific DNA binding"/>
    <property type="evidence" value="ECO:0007669"/>
    <property type="project" value="UniProtKB-UniRule"/>
</dbReference>
<dbReference type="InterPro" id="IPR008269">
    <property type="entry name" value="Lon_proteolytic"/>
</dbReference>
<evidence type="ECO:0000259" key="18">
    <source>
        <dbReference type="PROSITE" id="PS51787"/>
    </source>
</evidence>
<sequence length="812" mass="91397">MATETSHTIMLPVLALRDTVVFPEETIALFVGREKSVNALNYAMQNDSEILLITQIDEGVEDLKPQSLYKVGVIADILQLLKLPDSSIRIVVKGKKRAKIINYIDSSPFLKAEVSFISDEVVIKSNKVRDSVEALRESILSEFRNWNKFSKRIQFEGMDFINQIKDAGNLADKIASHLSARTEDKQRILECFKIEMRLELVYFLIKKEIAILDAKNELDKKIKSQIEEAQRKYYLSEMIKATSEKLENSEENNEHTIDKYEKKVKTTKLSTEAKAKAISDLKRYKKMNNTLPEATVIANYLDWLLDLPWGKYTKTKIDLENAAKILDQSHYGMEKVKKRIIEFLAVLERVKELKGQILCLVGPPGIGKTSLPESIAQATGRKFVRMSLNGVKDTSEIRGHRRTYIASMPGRIIQCIKKAGSANPLFLLDEIDKIGKDFSGDPASALLEVLDPEHNKHFVDHYMEVEFDLSNVMFIATANTLNLPPPLIDRMEIIELSGYTEDEKVEITKNHLIPKLTKEHGLYEKEWEISDDALRKTIRSHTRESGIRNLKEKLSALMRKAIVEISTKKTQQVAVNVANLKDYLGVHKFRYGDVEEENLIGVTTGLAYTESGGDILAIESVLMPGKGEIKYTGKLGEVMQESIKAAYSYIRSCCLKFGIKSKQFQTNDIHLHVPEGAIPKDGPSAGIAICTSIVSLMTKIPVNRVVAMTGEVTLRGRVLAIGGLKEKLLAALRVGINTVILPKQNEKDIEELPSNIKEGLKLVFVKNVDEVIFAALTATPTPIIEDEFIEQEKNLLLQKESNNFSSTKPLKH</sequence>
<evidence type="ECO:0000256" key="10">
    <source>
        <dbReference type="HAMAP-Rule" id="MF_01973"/>
    </source>
</evidence>
<reference evidence="19 20" key="1">
    <citation type="journal article" date="2021" name="Microb. Ecol.">
        <title>Candidatus Mesenet longicola: Novel Endosymbionts of Brontispa longissima that Induce Cytoplasmic Incompatibility.</title>
        <authorList>
            <person name="Takano S."/>
            <person name="Gotoh Y."/>
            <person name="Hayashi T."/>
        </authorList>
    </citation>
    <scope>NUCLEOTIDE SEQUENCE [LARGE SCALE GENOMIC DNA]</scope>
    <source>
        <strain evidence="19">L5</strain>
    </source>
</reference>
<dbReference type="InterPro" id="IPR027417">
    <property type="entry name" value="P-loop_NTPase"/>
</dbReference>
<evidence type="ECO:0000256" key="5">
    <source>
        <dbReference type="ARBA" id="ARBA00022801"/>
    </source>
</evidence>
<evidence type="ECO:0000259" key="17">
    <source>
        <dbReference type="PROSITE" id="PS51786"/>
    </source>
</evidence>
<evidence type="ECO:0000313" key="19">
    <source>
        <dbReference type="EMBL" id="GHM59349.1"/>
    </source>
</evidence>
<evidence type="ECO:0000256" key="8">
    <source>
        <dbReference type="ARBA" id="ARBA00023016"/>
    </source>
</evidence>
<dbReference type="NCBIfam" id="TIGR00763">
    <property type="entry name" value="lon"/>
    <property type="match status" value="1"/>
</dbReference>
<dbReference type="InterPro" id="IPR015947">
    <property type="entry name" value="PUA-like_sf"/>
</dbReference>
<evidence type="ECO:0000256" key="3">
    <source>
        <dbReference type="ARBA" id="ARBA00022670"/>
    </source>
</evidence>
<dbReference type="InterPro" id="IPR004815">
    <property type="entry name" value="Lon_bac/euk-typ"/>
</dbReference>
<comment type="function">
    <text evidence="10">ATP-dependent serine protease that mediates the selective degradation of mutant and abnormal proteins as well as certain short-lived regulatory proteins. Required for cellular homeostasis and for survival from DNA damage and developmental changes induced by stress. Degrades polypeptides processively to yield small peptide fragments that are 5 to 10 amino acids long. Binds to DNA in a double-stranded, site-specific manner.</text>
</comment>
<proteinExistence type="evidence at transcript level"/>
<dbReference type="SMART" id="SM00464">
    <property type="entry name" value="LON"/>
    <property type="match status" value="1"/>
</dbReference>
<evidence type="ECO:0000256" key="16">
    <source>
        <dbReference type="SAM" id="Coils"/>
    </source>
</evidence>
<keyword evidence="7 10" id="KW-0067">ATP-binding</keyword>
<feature type="binding site" evidence="10 13">
    <location>
        <begin position="362"/>
        <end position="369"/>
    </location>
    <ligand>
        <name>ATP</name>
        <dbReference type="ChEBI" id="CHEBI:30616"/>
    </ligand>
</feature>
<dbReference type="InterPro" id="IPR014721">
    <property type="entry name" value="Ribsml_uS5_D2-typ_fold_subgr"/>
</dbReference>
<dbReference type="SUPFAM" id="SSF52540">
    <property type="entry name" value="P-loop containing nucleoside triphosphate hydrolases"/>
    <property type="match status" value="1"/>
</dbReference>
<dbReference type="GO" id="GO:0016887">
    <property type="term" value="F:ATP hydrolysis activity"/>
    <property type="evidence" value="ECO:0007669"/>
    <property type="project" value="UniProtKB-UniRule"/>
</dbReference>
<keyword evidence="6 10" id="KW-0720">Serine protease</keyword>
<dbReference type="InterPro" id="IPR008268">
    <property type="entry name" value="Peptidase_S16_AS"/>
</dbReference>
<dbReference type="Pfam" id="PF00004">
    <property type="entry name" value="AAA"/>
    <property type="match status" value="1"/>
</dbReference>
<evidence type="ECO:0000256" key="7">
    <source>
        <dbReference type="ARBA" id="ARBA00022840"/>
    </source>
</evidence>
<keyword evidence="16" id="KW-0175">Coiled coil</keyword>
<evidence type="ECO:0000256" key="9">
    <source>
        <dbReference type="ARBA" id="ARBA00050665"/>
    </source>
</evidence>
<evidence type="ECO:0000256" key="12">
    <source>
        <dbReference type="PIRSR" id="PIRSR001174-1"/>
    </source>
</evidence>
<dbReference type="GO" id="GO:0034605">
    <property type="term" value="P:cellular response to heat"/>
    <property type="evidence" value="ECO:0007669"/>
    <property type="project" value="UniProtKB-UniRule"/>
</dbReference>
<dbReference type="InterPro" id="IPR020568">
    <property type="entry name" value="Ribosomal_Su5_D2-typ_SF"/>
</dbReference>
<dbReference type="Gene3D" id="1.20.5.5270">
    <property type="match status" value="1"/>
</dbReference>
<name>A0A8J3HNX7_9RICK</name>
<feature type="domain" description="Lon N-terminal" evidence="18">
    <location>
        <begin position="11"/>
        <end position="209"/>
    </location>
</feature>
<evidence type="ECO:0000256" key="11">
    <source>
        <dbReference type="PIRNR" id="PIRNR001174"/>
    </source>
</evidence>
<dbReference type="PANTHER" id="PTHR10046">
    <property type="entry name" value="ATP DEPENDENT LON PROTEASE FAMILY MEMBER"/>
    <property type="match status" value="1"/>
</dbReference>
<accession>A0A8J3HNX7</accession>